<gene>
    <name evidence="1" type="ORF">BC792_12316</name>
</gene>
<proteinExistence type="predicted"/>
<evidence type="ECO:0008006" key="3">
    <source>
        <dbReference type="Google" id="ProtNLM"/>
    </source>
</evidence>
<keyword evidence="2" id="KW-1185">Reference proteome</keyword>
<protein>
    <recommendedName>
        <fullName evidence="3">Peptidase M48 domain-containing protein</fullName>
    </recommendedName>
</protein>
<sequence length="221" mass="25595">MEIRSGQETMMATDASTLHNKKVPRVIQRQILAALSHYPELHATNIRFVFTQTLRKSVMAARPVVRTLLRGKKHRVYDILISPVFKLRYSIEPIHQVDDSVLIGWIGHELGHILDYEMRSVWGIARFGLLYLLSKRYIRRAERTADTFAVQRGMGDYILATKRFILDHSELPQRYKDRIANLYLSPDDIVELVSSLEGENSRRQEEILDTEVKTAGHPFSH</sequence>
<dbReference type="RefSeq" id="WP_211357553.1">
    <property type="nucleotide sequence ID" value="NZ_VNHX01000023.1"/>
</dbReference>
<dbReference type="EMBL" id="VNHX01000023">
    <property type="protein sequence ID" value="TYP90918.1"/>
    <property type="molecule type" value="Genomic_DNA"/>
</dbReference>
<dbReference type="Proteomes" id="UP000325105">
    <property type="component" value="Unassembled WGS sequence"/>
</dbReference>
<dbReference type="AlphaFoldDB" id="A0A5S5D6L8"/>
<evidence type="ECO:0000313" key="2">
    <source>
        <dbReference type="Proteomes" id="UP000325105"/>
    </source>
</evidence>
<organism evidence="1 2">
    <name type="scientific">Sphingobacterium allocomposti</name>
    <dbReference type="NCBI Taxonomy" id="415956"/>
    <lineage>
        <taxon>Bacteria</taxon>
        <taxon>Pseudomonadati</taxon>
        <taxon>Bacteroidota</taxon>
        <taxon>Sphingobacteriia</taxon>
        <taxon>Sphingobacteriales</taxon>
        <taxon>Sphingobacteriaceae</taxon>
        <taxon>Sphingobacterium</taxon>
    </lineage>
</organism>
<evidence type="ECO:0000313" key="1">
    <source>
        <dbReference type="EMBL" id="TYP90918.1"/>
    </source>
</evidence>
<comment type="caution">
    <text evidence="1">The sequence shown here is derived from an EMBL/GenBank/DDBJ whole genome shotgun (WGS) entry which is preliminary data.</text>
</comment>
<accession>A0A5S5D6L8</accession>
<reference evidence="1 2" key="1">
    <citation type="submission" date="2019-07" db="EMBL/GenBank/DDBJ databases">
        <title>Genomic Encyclopedia of Archaeal and Bacterial Type Strains, Phase II (KMG-II): from individual species to whole genera.</title>
        <authorList>
            <person name="Goeker M."/>
        </authorList>
    </citation>
    <scope>NUCLEOTIDE SEQUENCE [LARGE SCALE GENOMIC DNA]</scope>
    <source>
        <strain evidence="1 2">DSM 18850</strain>
    </source>
</reference>
<name>A0A5S5D6L8_9SPHI</name>